<evidence type="ECO:0000256" key="1">
    <source>
        <dbReference type="SAM" id="MobiDB-lite"/>
    </source>
</evidence>
<dbReference type="Proteomes" id="UP001310890">
    <property type="component" value="Unassembled WGS sequence"/>
</dbReference>
<comment type="caution">
    <text evidence="2">The sequence shown here is derived from an EMBL/GenBank/DDBJ whole genome shotgun (WGS) entry which is preliminary data.</text>
</comment>
<evidence type="ECO:0000313" key="2">
    <source>
        <dbReference type="EMBL" id="KAK5117644.1"/>
    </source>
</evidence>
<sequence length="392" mass="43230">MYTRNATPSEIVFSDYDGHQFRAAAAVVSSTSGHPRPITTSSPSSKEEPVSPMQQVLLGAPRMPSAIWRRERARSIMTGGPYVPSLRHHMSYSGPRMSVDQALSIETSLPSRLGTSTTAEISPTSLTAQVYEIETSSVFSGRDGRVPQTRVRTRRSGFSWRKSLSRGSDETLGTIADLDAGGDEAAGERKRRFSRRASEAVSSVVSGTKRVKRKVSNWLPLRKDSGHSPVQSQQVSQQDEDAVDPVIGDEESASSPPAGAEGLALRYCATPDRVRARAEGERPPPYEETTRCVDESALPEECLPRVTNNQCMTLELLAQVHHQYVNQTHATGALDRSRIARRFSRQLGNNTNAVEQLQVSIAYTQQIRDERAQAEREFRETAWMLGEETTGQ</sequence>
<gene>
    <name evidence="2" type="ORF">LTR62_005067</name>
</gene>
<feature type="compositionally biased region" description="Acidic residues" evidence="1">
    <location>
        <begin position="238"/>
        <end position="252"/>
    </location>
</feature>
<protein>
    <submittedName>
        <fullName evidence="2">Uncharacterized protein</fullName>
    </submittedName>
</protein>
<dbReference type="EMBL" id="JAVRRL010000004">
    <property type="protein sequence ID" value="KAK5117644.1"/>
    <property type="molecule type" value="Genomic_DNA"/>
</dbReference>
<name>A0AAN7TWQ0_9PEZI</name>
<feature type="region of interest" description="Disordered" evidence="1">
    <location>
        <begin position="215"/>
        <end position="261"/>
    </location>
</feature>
<organism evidence="2 3">
    <name type="scientific">Meristemomyces frigidus</name>
    <dbReference type="NCBI Taxonomy" id="1508187"/>
    <lineage>
        <taxon>Eukaryota</taxon>
        <taxon>Fungi</taxon>
        <taxon>Dikarya</taxon>
        <taxon>Ascomycota</taxon>
        <taxon>Pezizomycotina</taxon>
        <taxon>Dothideomycetes</taxon>
        <taxon>Dothideomycetidae</taxon>
        <taxon>Mycosphaerellales</taxon>
        <taxon>Teratosphaeriaceae</taxon>
        <taxon>Meristemomyces</taxon>
    </lineage>
</organism>
<reference evidence="2" key="1">
    <citation type="submission" date="2023-08" db="EMBL/GenBank/DDBJ databases">
        <title>Black Yeasts Isolated from many extreme environments.</title>
        <authorList>
            <person name="Coleine C."/>
            <person name="Stajich J.E."/>
            <person name="Selbmann L."/>
        </authorList>
    </citation>
    <scope>NUCLEOTIDE SEQUENCE</scope>
    <source>
        <strain evidence="2">CCFEE 5401</strain>
    </source>
</reference>
<feature type="region of interest" description="Disordered" evidence="1">
    <location>
        <begin position="27"/>
        <end position="51"/>
    </location>
</feature>
<dbReference type="AlphaFoldDB" id="A0AAN7TWQ0"/>
<proteinExistence type="predicted"/>
<accession>A0AAN7TWQ0</accession>
<evidence type="ECO:0000313" key="3">
    <source>
        <dbReference type="Proteomes" id="UP001310890"/>
    </source>
</evidence>